<evidence type="ECO:0000313" key="2">
    <source>
        <dbReference type="EMBL" id="RWR75757.1"/>
    </source>
</evidence>
<feature type="region of interest" description="Disordered" evidence="1">
    <location>
        <begin position="49"/>
        <end position="77"/>
    </location>
</feature>
<accession>A0A443NB71</accession>
<evidence type="ECO:0000256" key="1">
    <source>
        <dbReference type="SAM" id="MobiDB-lite"/>
    </source>
</evidence>
<organism evidence="2 3">
    <name type="scientific">Cinnamomum micranthum f. kanehirae</name>
    <dbReference type="NCBI Taxonomy" id="337451"/>
    <lineage>
        <taxon>Eukaryota</taxon>
        <taxon>Viridiplantae</taxon>
        <taxon>Streptophyta</taxon>
        <taxon>Embryophyta</taxon>
        <taxon>Tracheophyta</taxon>
        <taxon>Spermatophyta</taxon>
        <taxon>Magnoliopsida</taxon>
        <taxon>Magnoliidae</taxon>
        <taxon>Laurales</taxon>
        <taxon>Lauraceae</taxon>
        <taxon>Cinnamomum</taxon>
    </lineage>
</organism>
<dbReference type="AlphaFoldDB" id="A0A443NB71"/>
<comment type="caution">
    <text evidence="2">The sequence shown here is derived from an EMBL/GenBank/DDBJ whole genome shotgun (WGS) entry which is preliminary data.</text>
</comment>
<dbReference type="Proteomes" id="UP000283530">
    <property type="component" value="Unassembled WGS sequence"/>
</dbReference>
<gene>
    <name evidence="2" type="ORF">CKAN_00415600</name>
</gene>
<sequence length="92" mass="10100">MELSNCQNAYRSLQPSVRVSASRSIAAVLEYRLNPFILGTPMVLYIARSDPESGPTTDLSTGTLKDDEVTQKPSSNLSFSTGLKSRISYIEK</sequence>
<keyword evidence="3" id="KW-1185">Reference proteome</keyword>
<dbReference type="EMBL" id="QPKB01000002">
    <property type="protein sequence ID" value="RWR75757.1"/>
    <property type="molecule type" value="Genomic_DNA"/>
</dbReference>
<name>A0A443NB71_9MAGN</name>
<protein>
    <submittedName>
        <fullName evidence="2">Uncharacterized protein</fullName>
    </submittedName>
</protein>
<evidence type="ECO:0000313" key="3">
    <source>
        <dbReference type="Proteomes" id="UP000283530"/>
    </source>
</evidence>
<reference evidence="2 3" key="1">
    <citation type="journal article" date="2019" name="Nat. Plants">
        <title>Stout camphor tree genome fills gaps in understanding of flowering plant genome evolution.</title>
        <authorList>
            <person name="Chaw S.M."/>
            <person name="Liu Y.C."/>
            <person name="Wu Y.W."/>
            <person name="Wang H.Y."/>
            <person name="Lin C.I."/>
            <person name="Wu C.S."/>
            <person name="Ke H.M."/>
            <person name="Chang L.Y."/>
            <person name="Hsu C.Y."/>
            <person name="Yang H.T."/>
            <person name="Sudianto E."/>
            <person name="Hsu M.H."/>
            <person name="Wu K.P."/>
            <person name="Wang L.N."/>
            <person name="Leebens-Mack J.H."/>
            <person name="Tsai I.J."/>
        </authorList>
    </citation>
    <scope>NUCLEOTIDE SEQUENCE [LARGE SCALE GENOMIC DNA]</scope>
    <source>
        <strain evidence="3">cv. Chaw 1501</strain>
        <tissue evidence="2">Young leaves</tissue>
    </source>
</reference>
<feature type="compositionally biased region" description="Polar residues" evidence="1">
    <location>
        <begin position="54"/>
        <end position="63"/>
    </location>
</feature>
<proteinExistence type="predicted"/>